<dbReference type="NCBIfam" id="TIGR02937">
    <property type="entry name" value="sigma70-ECF"/>
    <property type="match status" value="1"/>
</dbReference>
<dbReference type="Pfam" id="PF08281">
    <property type="entry name" value="Sigma70_r4_2"/>
    <property type="match status" value="1"/>
</dbReference>
<protein>
    <submittedName>
        <fullName evidence="7">Sigma-70 family RNA polymerase sigma factor</fullName>
    </submittedName>
</protein>
<organism evidence="7 8">
    <name type="scientific">Pseudoxanthomonas kaohsiungensis</name>
    <dbReference type="NCBI Taxonomy" id="283923"/>
    <lineage>
        <taxon>Bacteria</taxon>
        <taxon>Pseudomonadati</taxon>
        <taxon>Pseudomonadota</taxon>
        <taxon>Gammaproteobacteria</taxon>
        <taxon>Lysobacterales</taxon>
        <taxon>Lysobacteraceae</taxon>
        <taxon>Pseudoxanthomonas</taxon>
    </lineage>
</organism>
<feature type="domain" description="RNA polymerase sigma-70 region 2" evidence="5">
    <location>
        <begin position="36"/>
        <end position="101"/>
    </location>
</feature>
<keyword evidence="3" id="KW-0731">Sigma factor</keyword>
<feature type="domain" description="RNA polymerase sigma factor 70 region 4 type 2" evidence="6">
    <location>
        <begin position="132"/>
        <end position="182"/>
    </location>
</feature>
<dbReference type="CDD" id="cd06171">
    <property type="entry name" value="Sigma70_r4"/>
    <property type="match status" value="1"/>
</dbReference>
<dbReference type="InterPro" id="IPR039425">
    <property type="entry name" value="RNA_pol_sigma-70-like"/>
</dbReference>
<dbReference type="InterPro" id="IPR007627">
    <property type="entry name" value="RNA_pol_sigma70_r2"/>
</dbReference>
<proteinExistence type="inferred from homology"/>
<evidence type="ECO:0000256" key="4">
    <source>
        <dbReference type="ARBA" id="ARBA00023163"/>
    </source>
</evidence>
<evidence type="ECO:0000259" key="5">
    <source>
        <dbReference type="Pfam" id="PF04542"/>
    </source>
</evidence>
<accession>A0ABW3LWM6</accession>
<dbReference type="RefSeq" id="WP_238394233.1">
    <property type="nucleotide sequence ID" value="NZ_JBHTKN010000004.1"/>
</dbReference>
<evidence type="ECO:0000256" key="2">
    <source>
        <dbReference type="ARBA" id="ARBA00023015"/>
    </source>
</evidence>
<dbReference type="InterPro" id="IPR036388">
    <property type="entry name" value="WH-like_DNA-bd_sf"/>
</dbReference>
<reference evidence="8" key="1">
    <citation type="journal article" date="2019" name="Int. J. Syst. Evol. Microbiol.">
        <title>The Global Catalogue of Microorganisms (GCM) 10K type strain sequencing project: providing services to taxonomists for standard genome sequencing and annotation.</title>
        <authorList>
            <consortium name="The Broad Institute Genomics Platform"/>
            <consortium name="The Broad Institute Genome Sequencing Center for Infectious Disease"/>
            <person name="Wu L."/>
            <person name="Ma J."/>
        </authorList>
    </citation>
    <scope>NUCLEOTIDE SEQUENCE [LARGE SCALE GENOMIC DNA]</scope>
    <source>
        <strain evidence="8">CCUG 55854</strain>
    </source>
</reference>
<dbReference type="Gene3D" id="1.10.1740.10">
    <property type="match status" value="1"/>
</dbReference>
<keyword evidence="2" id="KW-0805">Transcription regulation</keyword>
<dbReference type="Gene3D" id="1.10.10.10">
    <property type="entry name" value="Winged helix-like DNA-binding domain superfamily/Winged helix DNA-binding domain"/>
    <property type="match status" value="1"/>
</dbReference>
<keyword evidence="4" id="KW-0804">Transcription</keyword>
<dbReference type="InterPro" id="IPR013324">
    <property type="entry name" value="RNA_pol_sigma_r3/r4-like"/>
</dbReference>
<gene>
    <name evidence="7" type="ORF">ACFQ2N_07895</name>
</gene>
<dbReference type="PANTHER" id="PTHR43133">
    <property type="entry name" value="RNA POLYMERASE ECF-TYPE SIGMA FACTO"/>
    <property type="match status" value="1"/>
</dbReference>
<dbReference type="SUPFAM" id="SSF88659">
    <property type="entry name" value="Sigma3 and sigma4 domains of RNA polymerase sigma factors"/>
    <property type="match status" value="1"/>
</dbReference>
<dbReference type="PANTHER" id="PTHR43133:SF62">
    <property type="entry name" value="RNA POLYMERASE SIGMA FACTOR SIGZ"/>
    <property type="match status" value="1"/>
</dbReference>
<dbReference type="SUPFAM" id="SSF88946">
    <property type="entry name" value="Sigma2 domain of RNA polymerase sigma factors"/>
    <property type="match status" value="1"/>
</dbReference>
<dbReference type="Pfam" id="PF04542">
    <property type="entry name" value="Sigma70_r2"/>
    <property type="match status" value="1"/>
</dbReference>
<comment type="similarity">
    <text evidence="1">Belongs to the sigma-70 factor family. ECF subfamily.</text>
</comment>
<keyword evidence="8" id="KW-1185">Reference proteome</keyword>
<evidence type="ECO:0000256" key="1">
    <source>
        <dbReference type="ARBA" id="ARBA00010641"/>
    </source>
</evidence>
<dbReference type="InterPro" id="IPR013249">
    <property type="entry name" value="RNA_pol_sigma70_r4_t2"/>
</dbReference>
<dbReference type="Proteomes" id="UP001597033">
    <property type="component" value="Unassembled WGS sequence"/>
</dbReference>
<evidence type="ECO:0000313" key="8">
    <source>
        <dbReference type="Proteomes" id="UP001597033"/>
    </source>
</evidence>
<sequence length="190" mass="21162">MSSQRPALPDDAGYWSAQMRAVAERQDMDAFLGIHDHYAPRLKRYLLGHGVSAAQADDLVQESMLRLWRSAAAFDPARASLSTWLFRIARNLQIDARRREAHRESEPVPVDEAWMVDEWGVSPDDYADHAGLDRAIRSLPAAQARLIRMSYLEARSHSEIAAELGMPLGSVKSTLRRAFARLKAGLGAAP</sequence>
<dbReference type="InterPro" id="IPR014284">
    <property type="entry name" value="RNA_pol_sigma-70_dom"/>
</dbReference>
<comment type="caution">
    <text evidence="7">The sequence shown here is derived from an EMBL/GenBank/DDBJ whole genome shotgun (WGS) entry which is preliminary data.</text>
</comment>
<dbReference type="EMBL" id="JBHTKN010000004">
    <property type="protein sequence ID" value="MFD1042268.1"/>
    <property type="molecule type" value="Genomic_DNA"/>
</dbReference>
<evidence type="ECO:0000256" key="3">
    <source>
        <dbReference type="ARBA" id="ARBA00023082"/>
    </source>
</evidence>
<evidence type="ECO:0000313" key="7">
    <source>
        <dbReference type="EMBL" id="MFD1042268.1"/>
    </source>
</evidence>
<name>A0ABW3LWM6_9GAMM</name>
<evidence type="ECO:0000259" key="6">
    <source>
        <dbReference type="Pfam" id="PF08281"/>
    </source>
</evidence>
<dbReference type="InterPro" id="IPR013325">
    <property type="entry name" value="RNA_pol_sigma_r2"/>
</dbReference>